<keyword evidence="2" id="KW-1185">Reference proteome</keyword>
<sequence length="61" mass="7094">MSSSNNDTEAVVALLAYRKIQRKEYYNSFLGSQMCCFSLTNSIFSIPWRPHFQSLLRDVTK</sequence>
<name>A0A5B7JIB7_PORTR</name>
<proteinExistence type="predicted"/>
<dbReference type="EMBL" id="VSRR010092302">
    <property type="protein sequence ID" value="MPC92728.1"/>
    <property type="molecule type" value="Genomic_DNA"/>
</dbReference>
<accession>A0A5B7JIB7</accession>
<dbReference type="Proteomes" id="UP000324222">
    <property type="component" value="Unassembled WGS sequence"/>
</dbReference>
<evidence type="ECO:0000313" key="2">
    <source>
        <dbReference type="Proteomes" id="UP000324222"/>
    </source>
</evidence>
<comment type="caution">
    <text evidence="1">The sequence shown here is derived from an EMBL/GenBank/DDBJ whole genome shotgun (WGS) entry which is preliminary data.</text>
</comment>
<dbReference type="AlphaFoldDB" id="A0A5B7JIB7"/>
<protein>
    <submittedName>
        <fullName evidence="1">Uncharacterized protein</fullName>
    </submittedName>
</protein>
<evidence type="ECO:0000313" key="1">
    <source>
        <dbReference type="EMBL" id="MPC92728.1"/>
    </source>
</evidence>
<organism evidence="1 2">
    <name type="scientific">Portunus trituberculatus</name>
    <name type="common">Swimming crab</name>
    <name type="synonym">Neptunus trituberculatus</name>
    <dbReference type="NCBI Taxonomy" id="210409"/>
    <lineage>
        <taxon>Eukaryota</taxon>
        <taxon>Metazoa</taxon>
        <taxon>Ecdysozoa</taxon>
        <taxon>Arthropoda</taxon>
        <taxon>Crustacea</taxon>
        <taxon>Multicrustacea</taxon>
        <taxon>Malacostraca</taxon>
        <taxon>Eumalacostraca</taxon>
        <taxon>Eucarida</taxon>
        <taxon>Decapoda</taxon>
        <taxon>Pleocyemata</taxon>
        <taxon>Brachyura</taxon>
        <taxon>Eubrachyura</taxon>
        <taxon>Portunoidea</taxon>
        <taxon>Portunidae</taxon>
        <taxon>Portuninae</taxon>
        <taxon>Portunus</taxon>
    </lineage>
</organism>
<gene>
    <name evidence="1" type="ORF">E2C01_087834</name>
</gene>
<reference evidence="1 2" key="1">
    <citation type="submission" date="2019-05" db="EMBL/GenBank/DDBJ databases">
        <title>Another draft genome of Portunus trituberculatus and its Hox gene families provides insights of decapod evolution.</title>
        <authorList>
            <person name="Jeong J.-H."/>
            <person name="Song I."/>
            <person name="Kim S."/>
            <person name="Choi T."/>
            <person name="Kim D."/>
            <person name="Ryu S."/>
            <person name="Kim W."/>
        </authorList>
    </citation>
    <scope>NUCLEOTIDE SEQUENCE [LARGE SCALE GENOMIC DNA]</scope>
    <source>
        <tissue evidence="1">Muscle</tissue>
    </source>
</reference>